<dbReference type="Pfam" id="PF01520">
    <property type="entry name" value="Amidase_3"/>
    <property type="match status" value="1"/>
</dbReference>
<dbReference type="RefSeq" id="WP_119147905.1">
    <property type="nucleotide sequence ID" value="NZ_JBHSOV010000005.1"/>
</dbReference>
<dbReference type="Gene3D" id="3.40.630.40">
    <property type="entry name" value="Zn-dependent exopeptidases"/>
    <property type="match status" value="1"/>
</dbReference>
<dbReference type="InterPro" id="IPR012854">
    <property type="entry name" value="Cu_amine_oxidase-like_N"/>
</dbReference>
<keyword evidence="6" id="KW-1185">Reference proteome</keyword>
<dbReference type="PANTHER" id="PTHR30404:SF0">
    <property type="entry name" value="N-ACETYLMURAMOYL-L-ALANINE AMIDASE AMIC"/>
    <property type="match status" value="1"/>
</dbReference>
<sequence length="507" mass="54467">MKKWSFLLFVVAFALFLNAGVIHAAVKAPVEPPAPPTLVLDGTVLKPVTAPIILNDYTMVPVRTVADNLGYLIDYDNKKKQVTVTKDSTKILMTIDDKTAFVNGAKLTLQQAPTIRSSYTLVPLRFIESFGVQVYWDSPTRSVFMFSGKSNGNGNSGSGDGGLIGVVDPDEDGSSGGVVDGGNPSDGGESGNPSDGGNPPDGNGTVTTPDLKGQIHEIRYDADTITVKYDGSLTPVTSVLKSPDRIVIDLPSSEFAADFVPALPVTASASKSGELAVTGHEALQKIRYAINTVNPLTMRIVLDLNQQWNFSVTDDAAAHELKIALKKPDPQVYTVVLDAGHGGSDPGAKSITGKWEKQFNLSVVLKVQALLAKESRINLVLTRQGDTYPSLDDRVNLANSLKANLFLSVHANSYKPEINGTETYYNRADSLEFAKLLHKNAVAAAGLKDNGVRTAGYKVIKYTTMPAVLLEVGYLSNKNDEKQLYDDAFQNRVAQAIAASIKQYFGL</sequence>
<dbReference type="CDD" id="cd02696">
    <property type="entry name" value="MurNAc-LAA"/>
    <property type="match status" value="1"/>
</dbReference>
<reference evidence="5 6" key="1">
    <citation type="submission" date="2018-09" db="EMBL/GenBank/DDBJ databases">
        <title>Cohnella cavernae sp. nov., isolated from a karst cave.</title>
        <authorList>
            <person name="Zhu H."/>
        </authorList>
    </citation>
    <scope>NUCLEOTIDE SEQUENCE [LARGE SCALE GENOMIC DNA]</scope>
    <source>
        <strain evidence="5 6">K2E09-144</strain>
    </source>
</reference>
<feature type="compositionally biased region" description="Low complexity" evidence="2">
    <location>
        <begin position="191"/>
        <end position="204"/>
    </location>
</feature>
<keyword evidence="1" id="KW-0378">Hydrolase</keyword>
<dbReference type="InterPro" id="IPR036582">
    <property type="entry name" value="Mao_N_sf"/>
</dbReference>
<proteinExistence type="predicted"/>
<evidence type="ECO:0000256" key="1">
    <source>
        <dbReference type="ARBA" id="ARBA00022801"/>
    </source>
</evidence>
<dbReference type="OrthoDB" id="9806267at2"/>
<protein>
    <submittedName>
        <fullName evidence="5">AMIN domain-containing protein</fullName>
    </submittedName>
</protein>
<dbReference type="AlphaFoldDB" id="A0A398CMX8"/>
<accession>A0A398CMX8</accession>
<feature type="compositionally biased region" description="Gly residues" evidence="2">
    <location>
        <begin position="174"/>
        <end position="190"/>
    </location>
</feature>
<dbReference type="PANTHER" id="PTHR30404">
    <property type="entry name" value="N-ACETYLMURAMOYL-L-ALANINE AMIDASE"/>
    <property type="match status" value="1"/>
</dbReference>
<feature type="chain" id="PRO_5017225680" evidence="3">
    <location>
        <begin position="25"/>
        <end position="507"/>
    </location>
</feature>
<dbReference type="SMART" id="SM00646">
    <property type="entry name" value="Ami_3"/>
    <property type="match status" value="1"/>
</dbReference>
<keyword evidence="3" id="KW-0732">Signal</keyword>
<dbReference type="Gene3D" id="2.60.40.3500">
    <property type="match status" value="1"/>
</dbReference>
<feature type="region of interest" description="Disordered" evidence="2">
    <location>
        <begin position="151"/>
        <end position="210"/>
    </location>
</feature>
<gene>
    <name evidence="5" type="ORF">D3H35_04270</name>
</gene>
<dbReference type="InterPro" id="IPR050695">
    <property type="entry name" value="N-acetylmuramoyl_amidase_3"/>
</dbReference>
<feature type="signal peptide" evidence="3">
    <location>
        <begin position="1"/>
        <end position="24"/>
    </location>
</feature>
<dbReference type="Pfam" id="PF07833">
    <property type="entry name" value="Cu_amine_oxidN1"/>
    <property type="match status" value="1"/>
</dbReference>
<dbReference type="SUPFAM" id="SSF53187">
    <property type="entry name" value="Zn-dependent exopeptidases"/>
    <property type="match status" value="1"/>
</dbReference>
<dbReference type="Gene3D" id="3.30.457.10">
    <property type="entry name" value="Copper amine oxidase-like, N-terminal domain"/>
    <property type="match status" value="1"/>
</dbReference>
<evidence type="ECO:0000313" key="5">
    <source>
        <dbReference type="EMBL" id="RIE04706.1"/>
    </source>
</evidence>
<organism evidence="5 6">
    <name type="scientific">Cohnella faecalis</name>
    <dbReference type="NCBI Taxonomy" id="2315694"/>
    <lineage>
        <taxon>Bacteria</taxon>
        <taxon>Bacillati</taxon>
        <taxon>Bacillota</taxon>
        <taxon>Bacilli</taxon>
        <taxon>Bacillales</taxon>
        <taxon>Paenibacillaceae</taxon>
        <taxon>Cohnella</taxon>
    </lineage>
</organism>
<evidence type="ECO:0000259" key="4">
    <source>
        <dbReference type="SMART" id="SM00646"/>
    </source>
</evidence>
<evidence type="ECO:0000256" key="2">
    <source>
        <dbReference type="SAM" id="MobiDB-lite"/>
    </source>
</evidence>
<dbReference type="SUPFAM" id="SSF55383">
    <property type="entry name" value="Copper amine oxidase, domain N"/>
    <property type="match status" value="1"/>
</dbReference>
<dbReference type="GO" id="GO:0008745">
    <property type="term" value="F:N-acetylmuramoyl-L-alanine amidase activity"/>
    <property type="evidence" value="ECO:0007669"/>
    <property type="project" value="InterPro"/>
</dbReference>
<feature type="compositionally biased region" description="Gly residues" evidence="2">
    <location>
        <begin position="154"/>
        <end position="164"/>
    </location>
</feature>
<name>A0A398CMX8_9BACL</name>
<dbReference type="Proteomes" id="UP000266340">
    <property type="component" value="Unassembled WGS sequence"/>
</dbReference>
<dbReference type="GO" id="GO:0030288">
    <property type="term" value="C:outer membrane-bounded periplasmic space"/>
    <property type="evidence" value="ECO:0007669"/>
    <property type="project" value="TreeGrafter"/>
</dbReference>
<feature type="domain" description="MurNAc-LAA" evidence="4">
    <location>
        <begin position="395"/>
        <end position="502"/>
    </location>
</feature>
<evidence type="ECO:0000313" key="6">
    <source>
        <dbReference type="Proteomes" id="UP000266340"/>
    </source>
</evidence>
<dbReference type="GO" id="GO:0009253">
    <property type="term" value="P:peptidoglycan catabolic process"/>
    <property type="evidence" value="ECO:0007669"/>
    <property type="project" value="InterPro"/>
</dbReference>
<evidence type="ECO:0000256" key="3">
    <source>
        <dbReference type="SAM" id="SignalP"/>
    </source>
</evidence>
<dbReference type="EMBL" id="QXJM01000023">
    <property type="protein sequence ID" value="RIE04706.1"/>
    <property type="molecule type" value="Genomic_DNA"/>
</dbReference>
<comment type="caution">
    <text evidence="5">The sequence shown here is derived from an EMBL/GenBank/DDBJ whole genome shotgun (WGS) entry which is preliminary data.</text>
</comment>
<dbReference type="InterPro" id="IPR002508">
    <property type="entry name" value="MurNAc-LAA_cat"/>
</dbReference>